<dbReference type="Gene3D" id="2.30.110.10">
    <property type="entry name" value="Electron Transport, Fmn-binding Protein, Chain A"/>
    <property type="match status" value="1"/>
</dbReference>
<evidence type="ECO:0000313" key="2">
    <source>
        <dbReference type="Proteomes" id="UP001596072"/>
    </source>
</evidence>
<evidence type="ECO:0008006" key="3">
    <source>
        <dbReference type="Google" id="ProtNLM"/>
    </source>
</evidence>
<organism evidence="1 2">
    <name type="scientific">Nocardioides vastitatis</name>
    <dbReference type="NCBI Taxonomy" id="2568655"/>
    <lineage>
        <taxon>Bacteria</taxon>
        <taxon>Bacillati</taxon>
        <taxon>Actinomycetota</taxon>
        <taxon>Actinomycetes</taxon>
        <taxon>Propionibacteriales</taxon>
        <taxon>Nocardioidaceae</taxon>
        <taxon>Nocardioides</taxon>
    </lineage>
</organism>
<gene>
    <name evidence="1" type="ORF">ACFPQB_22135</name>
</gene>
<protein>
    <recommendedName>
        <fullName evidence="3">Pyridoxamine 5'-phosphate oxidase family protein</fullName>
    </recommendedName>
</protein>
<dbReference type="InterPro" id="IPR012349">
    <property type="entry name" value="Split_barrel_FMN-bd"/>
</dbReference>
<sequence length="258" mass="28689">MSDTTVAKAINASSLAELSWLDPAGDPQVRGVVALVRRDQPALAFTYAAESVARQVASSSTLVLALREIRSTGTGFRPVLIEGTPRLLEDPSGDLFVADLLAQELRRFPPSRLLADSLLLMREHWWYLPRLVVEIDVASIRPVPARDDSTSHLLVVANRDRPEVAVARLRQDHDDVLTLDVVGPVPDAGPAVLFGQDASFPDLERWSQWQYRGRWDGTAFRVLDAPARPGLGPVPGVLQRWRRQRALERRCIEALRRA</sequence>
<proteinExistence type="predicted"/>
<name>A0ABW0ZMM8_9ACTN</name>
<comment type="caution">
    <text evidence="1">The sequence shown here is derived from an EMBL/GenBank/DDBJ whole genome shotgun (WGS) entry which is preliminary data.</text>
</comment>
<accession>A0ABW0ZMM8</accession>
<evidence type="ECO:0000313" key="1">
    <source>
        <dbReference type="EMBL" id="MFC5731627.1"/>
    </source>
</evidence>
<dbReference type="EMBL" id="JBHSNS010000019">
    <property type="protein sequence ID" value="MFC5731627.1"/>
    <property type="molecule type" value="Genomic_DNA"/>
</dbReference>
<reference evidence="2" key="1">
    <citation type="journal article" date="2019" name="Int. J. Syst. Evol. Microbiol.">
        <title>The Global Catalogue of Microorganisms (GCM) 10K type strain sequencing project: providing services to taxonomists for standard genome sequencing and annotation.</title>
        <authorList>
            <consortium name="The Broad Institute Genomics Platform"/>
            <consortium name="The Broad Institute Genome Sequencing Center for Infectious Disease"/>
            <person name="Wu L."/>
            <person name="Ma J."/>
        </authorList>
    </citation>
    <scope>NUCLEOTIDE SEQUENCE [LARGE SCALE GENOMIC DNA]</scope>
    <source>
        <strain evidence="2">YIM 94188</strain>
    </source>
</reference>
<dbReference type="RefSeq" id="WP_136432327.1">
    <property type="nucleotide sequence ID" value="NZ_JBHSNS010000019.1"/>
</dbReference>
<dbReference type="SUPFAM" id="SSF50475">
    <property type="entry name" value="FMN-binding split barrel"/>
    <property type="match status" value="1"/>
</dbReference>
<dbReference type="Proteomes" id="UP001596072">
    <property type="component" value="Unassembled WGS sequence"/>
</dbReference>
<keyword evidence="2" id="KW-1185">Reference proteome</keyword>